<dbReference type="Proteomes" id="UP000265520">
    <property type="component" value="Unassembled WGS sequence"/>
</dbReference>
<feature type="non-terminal residue" evidence="2">
    <location>
        <position position="197"/>
    </location>
</feature>
<dbReference type="AlphaFoldDB" id="A0A392M369"/>
<accession>A0A392M369</accession>
<evidence type="ECO:0000313" key="2">
    <source>
        <dbReference type="EMBL" id="MCH81428.1"/>
    </source>
</evidence>
<comment type="caution">
    <text evidence="2">The sequence shown here is derived from an EMBL/GenBank/DDBJ whole genome shotgun (WGS) entry which is preliminary data.</text>
</comment>
<proteinExistence type="predicted"/>
<name>A0A392M369_9FABA</name>
<dbReference type="InterPro" id="IPR046796">
    <property type="entry name" value="Transposase_32_dom"/>
</dbReference>
<gene>
    <name evidence="2" type="ORF">A2U01_0002215</name>
</gene>
<reference evidence="2 3" key="1">
    <citation type="journal article" date="2018" name="Front. Plant Sci.">
        <title>Red Clover (Trifolium pratense) and Zigzag Clover (T. medium) - A Picture of Genomic Similarities and Differences.</title>
        <authorList>
            <person name="Dluhosova J."/>
            <person name="Istvanek J."/>
            <person name="Nedelnik J."/>
            <person name="Repkova J."/>
        </authorList>
    </citation>
    <scope>NUCLEOTIDE SEQUENCE [LARGE SCALE GENOMIC DNA]</scope>
    <source>
        <strain evidence="3">cv. 10/8</strain>
        <tissue evidence="2">Leaf</tissue>
    </source>
</reference>
<dbReference type="Pfam" id="PF20167">
    <property type="entry name" value="Transposase_32"/>
    <property type="match status" value="1"/>
</dbReference>
<sequence length="197" mass="23002">MVYKRYQNIGAKAFKPERRIMDEVLAYPMIKEEFDRRQWYKFNSSLTTGNRTVAIEFLFNAWRVKTLQKRNVPLVVKVRGVEIDYSPEAINRVFNFEVPEVCILKERRDGRTRMSAAKREALKSQLTTPGSEWVKPSKKGPPIRFKTARMWDIPRIWAEFWINNVEPCGNNSEITIDIGLEIQAILLGDGINLGYFL</sequence>
<evidence type="ECO:0000259" key="1">
    <source>
        <dbReference type="Pfam" id="PF20167"/>
    </source>
</evidence>
<evidence type="ECO:0000313" key="3">
    <source>
        <dbReference type="Proteomes" id="UP000265520"/>
    </source>
</evidence>
<dbReference type="EMBL" id="LXQA010002288">
    <property type="protein sequence ID" value="MCH81428.1"/>
    <property type="molecule type" value="Genomic_DNA"/>
</dbReference>
<organism evidence="2 3">
    <name type="scientific">Trifolium medium</name>
    <dbReference type="NCBI Taxonomy" id="97028"/>
    <lineage>
        <taxon>Eukaryota</taxon>
        <taxon>Viridiplantae</taxon>
        <taxon>Streptophyta</taxon>
        <taxon>Embryophyta</taxon>
        <taxon>Tracheophyta</taxon>
        <taxon>Spermatophyta</taxon>
        <taxon>Magnoliopsida</taxon>
        <taxon>eudicotyledons</taxon>
        <taxon>Gunneridae</taxon>
        <taxon>Pentapetalae</taxon>
        <taxon>rosids</taxon>
        <taxon>fabids</taxon>
        <taxon>Fabales</taxon>
        <taxon>Fabaceae</taxon>
        <taxon>Papilionoideae</taxon>
        <taxon>50 kb inversion clade</taxon>
        <taxon>NPAAA clade</taxon>
        <taxon>Hologalegina</taxon>
        <taxon>IRL clade</taxon>
        <taxon>Trifolieae</taxon>
        <taxon>Trifolium</taxon>
    </lineage>
</organism>
<protein>
    <recommendedName>
        <fullName evidence="1">Putative plant transposon protein domain-containing protein</fullName>
    </recommendedName>
</protein>
<feature type="domain" description="Putative plant transposon protein" evidence="1">
    <location>
        <begin position="36"/>
        <end position="196"/>
    </location>
</feature>
<keyword evidence="3" id="KW-1185">Reference proteome</keyword>